<reference evidence="2 4" key="2">
    <citation type="journal article" date="2014" name="BMC Genomics">
        <title>An improved genome release (version Mt4.0) for the model legume Medicago truncatula.</title>
        <authorList>
            <person name="Tang H."/>
            <person name="Krishnakumar V."/>
            <person name="Bidwell S."/>
            <person name="Rosen B."/>
            <person name="Chan A."/>
            <person name="Zhou S."/>
            <person name="Gentzbittel L."/>
            <person name="Childs K.L."/>
            <person name="Yandell M."/>
            <person name="Gundlach H."/>
            <person name="Mayer K.F."/>
            <person name="Schwartz D.C."/>
            <person name="Town C.D."/>
        </authorList>
    </citation>
    <scope>GENOME REANNOTATION</scope>
    <source>
        <strain evidence="2">A17</strain>
        <strain evidence="3 4">cv. Jemalong A17</strain>
    </source>
</reference>
<feature type="compositionally biased region" description="Gly residues" evidence="1">
    <location>
        <begin position="212"/>
        <end position="226"/>
    </location>
</feature>
<dbReference type="PANTHER" id="PTHR47413:SF2">
    <property type="entry name" value="LIPASE-LIKE PAD4"/>
    <property type="match status" value="1"/>
</dbReference>
<evidence type="ECO:0000313" key="2">
    <source>
        <dbReference type="EMBL" id="KEH16775.1"/>
    </source>
</evidence>
<evidence type="ECO:0000313" key="3">
    <source>
        <dbReference type="EnsemblPlants" id="KEH16775"/>
    </source>
</evidence>
<evidence type="ECO:0000313" key="4">
    <source>
        <dbReference type="Proteomes" id="UP000002051"/>
    </source>
</evidence>
<reference evidence="2 4" key="1">
    <citation type="journal article" date="2011" name="Nature">
        <title>The Medicago genome provides insight into the evolution of rhizobial symbioses.</title>
        <authorList>
            <person name="Young N.D."/>
            <person name="Debelle F."/>
            <person name="Oldroyd G.E."/>
            <person name="Geurts R."/>
            <person name="Cannon S.B."/>
            <person name="Udvardi M.K."/>
            <person name="Benedito V.A."/>
            <person name="Mayer K.F."/>
            <person name="Gouzy J."/>
            <person name="Schoof H."/>
            <person name="Van de Peer Y."/>
            <person name="Proost S."/>
            <person name="Cook D.R."/>
            <person name="Meyers B.C."/>
            <person name="Spannagl M."/>
            <person name="Cheung F."/>
            <person name="De Mita S."/>
            <person name="Krishnakumar V."/>
            <person name="Gundlach H."/>
            <person name="Zhou S."/>
            <person name="Mudge J."/>
            <person name="Bharti A.K."/>
            <person name="Murray J.D."/>
            <person name="Naoumkina M.A."/>
            <person name="Rosen B."/>
            <person name="Silverstein K.A."/>
            <person name="Tang H."/>
            <person name="Rombauts S."/>
            <person name="Zhao P.X."/>
            <person name="Zhou P."/>
            <person name="Barbe V."/>
            <person name="Bardou P."/>
            <person name="Bechner M."/>
            <person name="Bellec A."/>
            <person name="Berger A."/>
            <person name="Berges H."/>
            <person name="Bidwell S."/>
            <person name="Bisseling T."/>
            <person name="Choisne N."/>
            <person name="Couloux A."/>
            <person name="Denny R."/>
            <person name="Deshpande S."/>
            <person name="Dai X."/>
            <person name="Doyle J.J."/>
            <person name="Dudez A.M."/>
            <person name="Farmer A.D."/>
            <person name="Fouteau S."/>
            <person name="Franken C."/>
            <person name="Gibelin C."/>
            <person name="Gish J."/>
            <person name="Goldstein S."/>
            <person name="Gonzalez A.J."/>
            <person name="Green P.J."/>
            <person name="Hallab A."/>
            <person name="Hartog M."/>
            <person name="Hua A."/>
            <person name="Humphray S.J."/>
            <person name="Jeong D.H."/>
            <person name="Jing Y."/>
            <person name="Jocker A."/>
            <person name="Kenton S.M."/>
            <person name="Kim D.J."/>
            <person name="Klee K."/>
            <person name="Lai H."/>
            <person name="Lang C."/>
            <person name="Lin S."/>
            <person name="Macmil S.L."/>
            <person name="Magdelenat G."/>
            <person name="Matthews L."/>
            <person name="McCorrison J."/>
            <person name="Monaghan E.L."/>
            <person name="Mun J.H."/>
            <person name="Najar F.Z."/>
            <person name="Nicholson C."/>
            <person name="Noirot C."/>
            <person name="O'Bleness M."/>
            <person name="Paule C.R."/>
            <person name="Poulain J."/>
            <person name="Prion F."/>
            <person name="Qin B."/>
            <person name="Qu C."/>
            <person name="Retzel E.F."/>
            <person name="Riddle C."/>
            <person name="Sallet E."/>
            <person name="Samain S."/>
            <person name="Samson N."/>
            <person name="Sanders I."/>
            <person name="Saurat O."/>
            <person name="Scarpelli C."/>
            <person name="Schiex T."/>
            <person name="Segurens B."/>
            <person name="Severin A.J."/>
            <person name="Sherrier D.J."/>
            <person name="Shi R."/>
            <person name="Sims S."/>
            <person name="Singer S.R."/>
            <person name="Sinharoy S."/>
            <person name="Sterck L."/>
            <person name="Viollet A."/>
            <person name="Wang B.B."/>
            <person name="Wang K."/>
            <person name="Wang M."/>
            <person name="Wang X."/>
            <person name="Warfsmann J."/>
            <person name="Weissenbach J."/>
            <person name="White D.D."/>
            <person name="White J.D."/>
            <person name="Wiley G.B."/>
            <person name="Wincker P."/>
            <person name="Xing Y."/>
            <person name="Yang L."/>
            <person name="Yao Z."/>
            <person name="Ying F."/>
            <person name="Zhai J."/>
            <person name="Zhou L."/>
            <person name="Zuber A."/>
            <person name="Denarie J."/>
            <person name="Dixon R.A."/>
            <person name="May G.D."/>
            <person name="Schwartz D.C."/>
            <person name="Rogers J."/>
            <person name="Quetier F."/>
            <person name="Town C.D."/>
            <person name="Roe B.A."/>
        </authorList>
    </citation>
    <scope>NUCLEOTIDE SEQUENCE [LARGE SCALE GENOMIC DNA]</scope>
    <source>
        <strain evidence="2">A17</strain>
        <strain evidence="3 4">cv. Jemalong A17</strain>
    </source>
</reference>
<feature type="region of interest" description="Disordered" evidence="1">
    <location>
        <begin position="140"/>
        <end position="232"/>
    </location>
</feature>
<dbReference type="PANTHER" id="PTHR47413">
    <property type="entry name" value="LIPASE-LIKE PAD4"/>
    <property type="match status" value="1"/>
</dbReference>
<dbReference type="STRING" id="3880.A0A072TT99"/>
<accession>A0A072TT99</accession>
<name>A0A072TT99_MEDTR</name>
<proteinExistence type="predicted"/>
<dbReference type="AlphaFoldDB" id="A0A072TT99"/>
<gene>
    <name evidence="2" type="ORF">MTR_0095s0080</name>
</gene>
<feature type="compositionally biased region" description="Basic and acidic residues" evidence="1">
    <location>
        <begin position="140"/>
        <end position="153"/>
    </location>
</feature>
<sequence>MAANETSPFESSEMLARFLISTPLLPESWRLCSKVNASAVNFRSFVVERVGNVVYVAFSGFQMAGGGSDPSWRTLEPLESIGGVPLFSTRRNKEEEEPVKVHSGMLNLFSSLFNSIQNQKRDSDGGLGCSGEVVRLRRGKEDEAVRSGWESRRGRASARKGSEAGEERDRGIEAWREGEMEWGEERGEGMCVREEGRAAEMRRGEGWKREGGGGGGTRDGGGGGVTETGERG</sequence>
<dbReference type="Proteomes" id="UP000002051">
    <property type="component" value="Unassembled WGS sequence"/>
</dbReference>
<keyword evidence="4" id="KW-1185">Reference proteome</keyword>
<reference evidence="3" key="3">
    <citation type="submission" date="2015-06" db="UniProtKB">
        <authorList>
            <consortium name="EnsemblPlants"/>
        </authorList>
    </citation>
    <scope>IDENTIFICATION</scope>
    <source>
        <strain evidence="3">cv. Jemalong A17</strain>
    </source>
</reference>
<dbReference type="HOGENOM" id="CLU_1196438_0_0_1"/>
<protein>
    <submittedName>
        <fullName evidence="2 3">Uncharacterized protein</fullName>
    </submittedName>
</protein>
<dbReference type="EnsemblPlants" id="KEH16775">
    <property type="protein sequence ID" value="KEH16775"/>
    <property type="gene ID" value="MTR_0095s0080"/>
</dbReference>
<evidence type="ECO:0000256" key="1">
    <source>
        <dbReference type="SAM" id="MobiDB-lite"/>
    </source>
</evidence>
<dbReference type="GO" id="GO:0009862">
    <property type="term" value="P:systemic acquired resistance, salicylic acid mediated signaling pathway"/>
    <property type="evidence" value="ECO:0000318"/>
    <property type="project" value="GO_Central"/>
</dbReference>
<organism evidence="2 4">
    <name type="scientific">Medicago truncatula</name>
    <name type="common">Barrel medic</name>
    <name type="synonym">Medicago tribuloides</name>
    <dbReference type="NCBI Taxonomy" id="3880"/>
    <lineage>
        <taxon>Eukaryota</taxon>
        <taxon>Viridiplantae</taxon>
        <taxon>Streptophyta</taxon>
        <taxon>Embryophyta</taxon>
        <taxon>Tracheophyta</taxon>
        <taxon>Spermatophyta</taxon>
        <taxon>Magnoliopsida</taxon>
        <taxon>eudicotyledons</taxon>
        <taxon>Gunneridae</taxon>
        <taxon>Pentapetalae</taxon>
        <taxon>rosids</taxon>
        <taxon>fabids</taxon>
        <taxon>Fabales</taxon>
        <taxon>Fabaceae</taxon>
        <taxon>Papilionoideae</taxon>
        <taxon>50 kb inversion clade</taxon>
        <taxon>NPAAA clade</taxon>
        <taxon>Hologalegina</taxon>
        <taxon>IRL clade</taxon>
        <taxon>Trifolieae</taxon>
        <taxon>Medicago</taxon>
    </lineage>
</organism>
<dbReference type="EMBL" id="KL402820">
    <property type="protein sequence ID" value="KEH16775.1"/>
    <property type="molecule type" value="Genomic_DNA"/>
</dbReference>
<feature type="compositionally biased region" description="Basic and acidic residues" evidence="1">
    <location>
        <begin position="160"/>
        <end position="211"/>
    </location>
</feature>